<dbReference type="AlphaFoldDB" id="A0AAV7MU46"/>
<organism evidence="2 3">
    <name type="scientific">Pleurodeles waltl</name>
    <name type="common">Iberian ribbed newt</name>
    <dbReference type="NCBI Taxonomy" id="8319"/>
    <lineage>
        <taxon>Eukaryota</taxon>
        <taxon>Metazoa</taxon>
        <taxon>Chordata</taxon>
        <taxon>Craniata</taxon>
        <taxon>Vertebrata</taxon>
        <taxon>Euteleostomi</taxon>
        <taxon>Amphibia</taxon>
        <taxon>Batrachia</taxon>
        <taxon>Caudata</taxon>
        <taxon>Salamandroidea</taxon>
        <taxon>Salamandridae</taxon>
        <taxon>Pleurodelinae</taxon>
        <taxon>Pleurodeles</taxon>
    </lineage>
</organism>
<name>A0AAV7MU46_PLEWA</name>
<comment type="caution">
    <text evidence="2">The sequence shown here is derived from an EMBL/GenBank/DDBJ whole genome shotgun (WGS) entry which is preliminary data.</text>
</comment>
<evidence type="ECO:0000313" key="3">
    <source>
        <dbReference type="Proteomes" id="UP001066276"/>
    </source>
</evidence>
<sequence length="185" mass="19588">MRQKRLPAQPRPDLAGDHCLKALPARTDVRGPKASPRCRGAQSPGTPLHRRPPCYQTPGAPISKGCATQEAPTGRHQAHATPPPHPRCRTGFAVSGAPPAAQPLQATGRRRPKKGKTSGGARPDKTAESPSPSSTHHVPLTNGGQKGSSAARPWHRQGQQPKPSISRLGGALLTPLRQEKCCKEP</sequence>
<gene>
    <name evidence="2" type="ORF">NDU88_004175</name>
</gene>
<protein>
    <submittedName>
        <fullName evidence="2">Uncharacterized protein</fullName>
    </submittedName>
</protein>
<dbReference type="EMBL" id="JANPWB010000013">
    <property type="protein sequence ID" value="KAJ1106777.1"/>
    <property type="molecule type" value="Genomic_DNA"/>
</dbReference>
<reference evidence="2" key="1">
    <citation type="journal article" date="2022" name="bioRxiv">
        <title>Sequencing and chromosome-scale assembly of the giantPleurodeles waltlgenome.</title>
        <authorList>
            <person name="Brown T."/>
            <person name="Elewa A."/>
            <person name="Iarovenko S."/>
            <person name="Subramanian E."/>
            <person name="Araus A.J."/>
            <person name="Petzold A."/>
            <person name="Susuki M."/>
            <person name="Suzuki K.-i.T."/>
            <person name="Hayashi T."/>
            <person name="Toyoda A."/>
            <person name="Oliveira C."/>
            <person name="Osipova E."/>
            <person name="Leigh N.D."/>
            <person name="Simon A."/>
            <person name="Yun M.H."/>
        </authorList>
    </citation>
    <scope>NUCLEOTIDE SEQUENCE</scope>
    <source>
        <strain evidence="2">20211129_DDA</strain>
        <tissue evidence="2">Liver</tissue>
    </source>
</reference>
<feature type="region of interest" description="Disordered" evidence="1">
    <location>
        <begin position="1"/>
        <end position="185"/>
    </location>
</feature>
<proteinExistence type="predicted"/>
<accession>A0AAV7MU46</accession>
<keyword evidence="3" id="KW-1185">Reference proteome</keyword>
<evidence type="ECO:0000256" key="1">
    <source>
        <dbReference type="SAM" id="MobiDB-lite"/>
    </source>
</evidence>
<dbReference type="Proteomes" id="UP001066276">
    <property type="component" value="Chromosome 9"/>
</dbReference>
<evidence type="ECO:0000313" key="2">
    <source>
        <dbReference type="EMBL" id="KAJ1106777.1"/>
    </source>
</evidence>